<keyword evidence="7 11" id="KW-1133">Transmembrane helix</keyword>
<keyword evidence="8" id="KW-0560">Oxidoreductase</keyword>
<evidence type="ECO:0000256" key="9">
    <source>
        <dbReference type="ARBA" id="ARBA00023128"/>
    </source>
</evidence>
<dbReference type="OMA" id="YVIHLFA"/>
<dbReference type="GO" id="GO:0004129">
    <property type="term" value="F:cytochrome-c oxidase activity"/>
    <property type="evidence" value="ECO:0007669"/>
    <property type="project" value="EnsemblFungi"/>
</dbReference>
<name>I2GZ55_HENB6</name>
<comment type="similarity">
    <text evidence="3">Belongs to the cytochrome c oxidase IV family.</text>
</comment>
<evidence type="ECO:0000256" key="2">
    <source>
        <dbReference type="ARBA" id="ARBA00004673"/>
    </source>
</evidence>
<keyword evidence="13" id="KW-1185">Reference proteome</keyword>
<proteinExistence type="inferred from homology"/>
<dbReference type="GO" id="GO:0016491">
    <property type="term" value="F:oxidoreductase activity"/>
    <property type="evidence" value="ECO:0007669"/>
    <property type="project" value="UniProtKB-KW"/>
</dbReference>
<evidence type="ECO:0000256" key="8">
    <source>
        <dbReference type="ARBA" id="ARBA00023002"/>
    </source>
</evidence>
<feature type="transmembrane region" description="Helical" evidence="11">
    <location>
        <begin position="103"/>
        <end position="126"/>
    </location>
</feature>
<sequence>MPALPCKTLLVNSLRSSARAPLQASSRRWASAPAVSKALLADLPARWDGLQESEQDSILTALAERQKLPWSQLTSQEQQAAWYISYGSWGPRRPVLARGDATYIARGTVIGLILSLALFAGVRSLADEDPRTMTKEWQLKSDEYLKSKNANPWGGYSQVQSK</sequence>
<dbReference type="AlphaFoldDB" id="I2GZ55"/>
<evidence type="ECO:0000256" key="11">
    <source>
        <dbReference type="SAM" id="Phobius"/>
    </source>
</evidence>
<dbReference type="FunCoup" id="I2GZ55">
    <property type="interactions" value="142"/>
</dbReference>
<evidence type="ECO:0000256" key="6">
    <source>
        <dbReference type="ARBA" id="ARBA00022946"/>
    </source>
</evidence>
<keyword evidence="6" id="KW-0809">Transit peptide</keyword>
<dbReference type="KEGG" id="tbl:TBLA_0B05810"/>
<comment type="pathway">
    <text evidence="2">Energy metabolism; oxidative phosphorylation.</text>
</comment>
<dbReference type="OrthoDB" id="186013at2759"/>
<dbReference type="SUPFAM" id="SSF81406">
    <property type="entry name" value="Mitochondrial cytochrome c oxidase subunit IV"/>
    <property type="match status" value="1"/>
</dbReference>
<dbReference type="InterPro" id="IPR004203">
    <property type="entry name" value="Cyt_c_oxidase_su4_fam"/>
</dbReference>
<dbReference type="Pfam" id="PF02936">
    <property type="entry name" value="COX4"/>
    <property type="match status" value="1"/>
</dbReference>
<evidence type="ECO:0000313" key="13">
    <source>
        <dbReference type="Proteomes" id="UP000002866"/>
    </source>
</evidence>
<dbReference type="eggNOG" id="KOG4075">
    <property type="taxonomic scope" value="Eukaryota"/>
</dbReference>
<evidence type="ECO:0000256" key="10">
    <source>
        <dbReference type="ARBA" id="ARBA00023136"/>
    </source>
</evidence>
<dbReference type="Proteomes" id="UP000002866">
    <property type="component" value="Chromosome 2"/>
</dbReference>
<evidence type="ECO:0000256" key="7">
    <source>
        <dbReference type="ARBA" id="ARBA00022989"/>
    </source>
</evidence>
<accession>I2GZ55</accession>
<keyword evidence="10 11" id="KW-0472">Membrane</keyword>
<reference evidence="12 13" key="1">
    <citation type="journal article" date="2011" name="Proc. Natl. Acad. Sci. U.S.A.">
        <title>Evolutionary erosion of yeast sex chromosomes by mating-type switching accidents.</title>
        <authorList>
            <person name="Gordon J.L."/>
            <person name="Armisen D."/>
            <person name="Proux-Wera E."/>
            <person name="Oheigeartaigh S.S."/>
            <person name="Byrne K.P."/>
            <person name="Wolfe K.H."/>
        </authorList>
    </citation>
    <scope>NUCLEOTIDE SEQUENCE [LARGE SCALE GENOMIC DNA]</scope>
    <source>
        <strain evidence="13">ATCC 34711 / CBS 6284 / DSM 70876 / NBRC 10599 / NRRL Y-10934 / UCD 77-7</strain>
    </source>
</reference>
<evidence type="ECO:0000256" key="1">
    <source>
        <dbReference type="ARBA" id="ARBA00004434"/>
    </source>
</evidence>
<dbReference type="RefSeq" id="XP_004178926.1">
    <property type="nucleotide sequence ID" value="XM_004178878.1"/>
</dbReference>
<dbReference type="EMBL" id="HE806317">
    <property type="protein sequence ID" value="CCH59407.1"/>
    <property type="molecule type" value="Genomic_DNA"/>
</dbReference>
<keyword evidence="9" id="KW-0496">Mitochondrion</keyword>
<evidence type="ECO:0000256" key="3">
    <source>
        <dbReference type="ARBA" id="ARBA00008135"/>
    </source>
</evidence>
<comment type="subcellular location">
    <subcellularLocation>
        <location evidence="1">Mitochondrion inner membrane</location>
        <topology evidence="1">Single-pass membrane protein</topology>
    </subcellularLocation>
</comment>
<dbReference type="InterPro" id="IPR036639">
    <property type="entry name" value="Cyt_c_oxidase_su4_sf"/>
</dbReference>
<gene>
    <name evidence="12" type="primary">TBLA0B05810</name>
    <name evidence="12" type="ORF">TBLA_0B05810</name>
</gene>
<dbReference type="GO" id="GO:0045277">
    <property type="term" value="C:respiratory chain complex IV"/>
    <property type="evidence" value="ECO:0007669"/>
    <property type="project" value="EnsemblFungi"/>
</dbReference>
<protein>
    <submittedName>
        <fullName evidence="12">Uncharacterized protein</fullName>
    </submittedName>
</protein>
<dbReference type="PANTHER" id="PTHR10707:SF10">
    <property type="entry name" value="CYTOCHROME C OXIDASE SUBUNIT 4"/>
    <property type="match status" value="1"/>
</dbReference>
<evidence type="ECO:0000256" key="5">
    <source>
        <dbReference type="ARBA" id="ARBA00022792"/>
    </source>
</evidence>
<evidence type="ECO:0000313" key="12">
    <source>
        <dbReference type="EMBL" id="CCH59407.1"/>
    </source>
</evidence>
<keyword evidence="5" id="KW-0999">Mitochondrion inner membrane</keyword>
<evidence type="ECO:0000256" key="4">
    <source>
        <dbReference type="ARBA" id="ARBA00022692"/>
    </source>
</evidence>
<dbReference type="GO" id="GO:0005743">
    <property type="term" value="C:mitochondrial inner membrane"/>
    <property type="evidence" value="ECO:0007669"/>
    <property type="project" value="UniProtKB-SubCell"/>
</dbReference>
<organism evidence="12 13">
    <name type="scientific">Henningerozyma blattae (strain ATCC 34711 / CBS 6284 / DSM 70876 / NBRC 10599 / NRRL Y-10934 / UCD 77-7)</name>
    <name type="common">Yeast</name>
    <name type="synonym">Tetrapisispora blattae</name>
    <dbReference type="NCBI Taxonomy" id="1071380"/>
    <lineage>
        <taxon>Eukaryota</taxon>
        <taxon>Fungi</taxon>
        <taxon>Dikarya</taxon>
        <taxon>Ascomycota</taxon>
        <taxon>Saccharomycotina</taxon>
        <taxon>Saccharomycetes</taxon>
        <taxon>Saccharomycetales</taxon>
        <taxon>Saccharomycetaceae</taxon>
        <taxon>Henningerozyma</taxon>
    </lineage>
</organism>
<dbReference type="CDD" id="cd00922">
    <property type="entry name" value="Cyt_c_Oxidase_IV"/>
    <property type="match status" value="1"/>
</dbReference>
<dbReference type="GeneID" id="14493808"/>
<dbReference type="InParanoid" id="I2GZ55"/>
<dbReference type="GO" id="GO:0006123">
    <property type="term" value="P:mitochondrial electron transport, cytochrome c to oxygen"/>
    <property type="evidence" value="ECO:0007669"/>
    <property type="project" value="InterPro"/>
</dbReference>
<dbReference type="FunFam" id="1.10.442.10:FF:000002">
    <property type="entry name" value="Cytochrome c oxidase subunit V"/>
    <property type="match status" value="1"/>
</dbReference>
<dbReference type="HOGENOM" id="CLU_070101_2_0_1"/>
<dbReference type="Gene3D" id="1.10.442.10">
    <property type="entry name" value="Cytochrome c oxidase subunit IV"/>
    <property type="match status" value="1"/>
</dbReference>
<keyword evidence="4 11" id="KW-0812">Transmembrane</keyword>
<dbReference type="STRING" id="1071380.I2GZ55"/>
<dbReference type="PANTHER" id="PTHR10707">
    <property type="entry name" value="CYTOCHROME C OXIDASE SUBUNIT IV"/>
    <property type="match status" value="1"/>
</dbReference>